<reference evidence="11" key="1">
    <citation type="submission" date="2017-09" db="EMBL/GenBank/DDBJ databases">
        <title>FDA dAtabase for Regulatory Grade micrObial Sequences (FDA-ARGOS): Supporting development and validation of Infectious Disease Dx tests.</title>
        <authorList>
            <person name="Minogue T."/>
            <person name="Wolcott M."/>
            <person name="Wasieloski L."/>
            <person name="Aguilar W."/>
            <person name="Moore D."/>
            <person name="Tallon L.J."/>
            <person name="Sadzewicz L."/>
            <person name="Ott S."/>
            <person name="Zhao X."/>
            <person name="Nagaraj S."/>
            <person name="Vavikolanu K."/>
            <person name="Aluvathingal J."/>
            <person name="Nadendla S."/>
            <person name="Sichtig H."/>
        </authorList>
    </citation>
    <scope>NUCLEOTIDE SEQUENCE</scope>
    <source>
        <strain evidence="11">FDAARGOS_387</strain>
    </source>
</reference>
<evidence type="ECO:0000256" key="3">
    <source>
        <dbReference type="ARBA" id="ARBA00022452"/>
    </source>
</evidence>
<dbReference type="InterPro" id="IPR045584">
    <property type="entry name" value="Pilin-like"/>
</dbReference>
<dbReference type="RefSeq" id="WP_051323232.1">
    <property type="nucleotide sequence ID" value="NZ_CAADJA010000002.1"/>
</dbReference>
<sequence length="395" mass="42632">MKSKIILGALLMTSMTSMVANAALTGADLAAANAYLARYPEISSKAPWIRDAILGANSLQQANDQLKGNSYYNGSVVVPVNQISVLTSVPALTLTDSSDVNNPDNSVPVSLTPHLDGEHGDVATLRYQAEQRHYADLAAKRDLRVKKEEFNDSHTTDHDNSVPVSLTPHLDGEHGDVATLRYQAEQRHYADLAAKRDLRVKKEEFNDSHTTDHDNSTPVSTTPHLDGEHGDVATLRYQAEQRHYADLAAKRNFKQKATESNTVNAIQRTQDVVNNNADALVATQSVVRQNARVSSSNSQRLNNVESHQNQQDRTISDNKKHASAGISAAFAQANIPQVTESQRFSMGAGVGTYNGEQALAVGASFHASQNTIVKLTVSDDTQSNVGAGAGVAIGW</sequence>
<evidence type="ECO:0000256" key="6">
    <source>
        <dbReference type="ARBA" id="ARBA00023136"/>
    </source>
</evidence>
<name>A0A2C6DI87_9GAMM</name>
<feature type="compositionally biased region" description="Polar residues" evidence="8">
    <location>
        <begin position="288"/>
        <end position="313"/>
    </location>
</feature>
<comment type="subcellular location">
    <subcellularLocation>
        <location evidence="2">Cell outer membrane</location>
    </subcellularLocation>
    <subcellularLocation>
        <location evidence="1">Cell surface</location>
    </subcellularLocation>
</comment>
<dbReference type="GO" id="GO:0009986">
    <property type="term" value="C:cell surface"/>
    <property type="evidence" value="ECO:0007669"/>
    <property type="project" value="UniProtKB-SubCell"/>
</dbReference>
<evidence type="ECO:0000256" key="1">
    <source>
        <dbReference type="ARBA" id="ARBA00004241"/>
    </source>
</evidence>
<feature type="compositionally biased region" description="Basic and acidic residues" evidence="8">
    <location>
        <begin position="205"/>
        <end position="215"/>
    </location>
</feature>
<reference evidence="13" key="2">
    <citation type="submission" date="2017-09" db="EMBL/GenBank/DDBJ databases">
        <title>FDA dAtabase for Regulatory Grade micrObial Sequences (FDA-ARGOS): Supporting development and validation of Infectious Disease Dx tests.</title>
        <authorList>
            <person name="Minogue T."/>
            <person name="Wolcott M."/>
            <person name="Wasieloski L."/>
            <person name="Aguilar W."/>
            <person name="Moore D."/>
            <person name="Tallon L."/>
            <person name="Sadzewicz L."/>
            <person name="Ott S."/>
            <person name="Zhao X."/>
            <person name="Nagaraj S."/>
            <person name="Vavikolanu K."/>
            <person name="Aluvathingal J."/>
            <person name="Nadendla S."/>
            <person name="Sichtig H."/>
        </authorList>
    </citation>
    <scope>NUCLEOTIDE SEQUENCE [LARGE SCALE GENOMIC DNA]</scope>
    <source>
        <strain evidence="13">FDAARGOS_387</strain>
    </source>
</reference>
<evidence type="ECO:0000256" key="9">
    <source>
        <dbReference type="SAM" id="SignalP"/>
    </source>
</evidence>
<evidence type="ECO:0000256" key="8">
    <source>
        <dbReference type="SAM" id="MobiDB-lite"/>
    </source>
</evidence>
<evidence type="ECO:0000313" key="12">
    <source>
        <dbReference type="EMBL" id="VFS46410.1"/>
    </source>
</evidence>
<feature type="region of interest" description="Disordered" evidence="8">
    <location>
        <begin position="288"/>
        <end position="321"/>
    </location>
</feature>
<feature type="chain" id="PRO_5033301062" evidence="9">
    <location>
        <begin position="23"/>
        <end position="395"/>
    </location>
</feature>
<evidence type="ECO:0000259" key="10">
    <source>
        <dbReference type="Pfam" id="PF03895"/>
    </source>
</evidence>
<keyword evidence="3" id="KW-1134">Transmembrane beta strand</keyword>
<feature type="region of interest" description="Disordered" evidence="8">
    <location>
        <begin position="205"/>
        <end position="229"/>
    </location>
</feature>
<keyword evidence="4" id="KW-0812">Transmembrane</keyword>
<reference evidence="12 14" key="3">
    <citation type="submission" date="2019-03" db="EMBL/GenBank/DDBJ databases">
        <authorList>
            <consortium name="Pathogen Informatics"/>
        </authorList>
    </citation>
    <scope>NUCLEOTIDE SEQUENCE [LARGE SCALE GENOMIC DNA]</scope>
    <source>
        <strain evidence="12 14">NCTC12282</strain>
    </source>
</reference>
<keyword evidence="6" id="KW-0472">Membrane</keyword>
<keyword evidence="5 9" id="KW-0732">Signal</keyword>
<feature type="domain" description="Trimeric autotransporter adhesin YadA-like C-terminal membrane anchor" evidence="10">
    <location>
        <begin position="336"/>
        <end position="395"/>
    </location>
</feature>
<dbReference type="Gene3D" id="3.30.1300.30">
    <property type="entry name" value="GSPII I/J protein-like"/>
    <property type="match status" value="1"/>
</dbReference>
<dbReference type="GO" id="GO:0009279">
    <property type="term" value="C:cell outer membrane"/>
    <property type="evidence" value="ECO:0007669"/>
    <property type="project" value="UniProtKB-SubCell"/>
</dbReference>
<dbReference type="EMBL" id="PDDX01000001">
    <property type="protein sequence ID" value="PHI28473.1"/>
    <property type="molecule type" value="Genomic_DNA"/>
</dbReference>
<gene>
    <name evidence="11" type="ORF">CRN84_03590</name>
    <name evidence="12" type="ORF">NCTC12282_01319</name>
</gene>
<keyword evidence="13" id="KW-1185">Reference proteome</keyword>
<dbReference type="OrthoDB" id="6630035at2"/>
<evidence type="ECO:0000256" key="2">
    <source>
        <dbReference type="ARBA" id="ARBA00004442"/>
    </source>
</evidence>
<dbReference type="InterPro" id="IPR005594">
    <property type="entry name" value="YadA_C"/>
</dbReference>
<dbReference type="AlphaFoldDB" id="A0A2C6DI87"/>
<keyword evidence="7" id="KW-0998">Cell outer membrane</keyword>
<dbReference type="Proteomes" id="UP000373449">
    <property type="component" value="Unassembled WGS sequence"/>
</dbReference>
<organism evidence="11 13">
    <name type="scientific">Budvicia aquatica</name>
    <dbReference type="NCBI Taxonomy" id="82979"/>
    <lineage>
        <taxon>Bacteria</taxon>
        <taxon>Pseudomonadati</taxon>
        <taxon>Pseudomonadota</taxon>
        <taxon>Gammaproteobacteria</taxon>
        <taxon>Enterobacterales</taxon>
        <taxon>Budviciaceae</taxon>
        <taxon>Budvicia</taxon>
    </lineage>
</organism>
<dbReference type="Pfam" id="PF03895">
    <property type="entry name" value="YadA_anchor"/>
    <property type="match status" value="1"/>
</dbReference>
<evidence type="ECO:0000256" key="5">
    <source>
        <dbReference type="ARBA" id="ARBA00022729"/>
    </source>
</evidence>
<evidence type="ECO:0000256" key="4">
    <source>
        <dbReference type="ARBA" id="ARBA00022692"/>
    </source>
</evidence>
<accession>A0A2C6DI87</accession>
<evidence type="ECO:0000313" key="13">
    <source>
        <dbReference type="Proteomes" id="UP000224974"/>
    </source>
</evidence>
<dbReference type="EMBL" id="CAADJA010000002">
    <property type="protein sequence ID" value="VFS46410.1"/>
    <property type="molecule type" value="Genomic_DNA"/>
</dbReference>
<evidence type="ECO:0000313" key="14">
    <source>
        <dbReference type="Proteomes" id="UP000373449"/>
    </source>
</evidence>
<dbReference type="SUPFAM" id="SSF54523">
    <property type="entry name" value="Pili subunits"/>
    <property type="match status" value="1"/>
</dbReference>
<evidence type="ECO:0000313" key="11">
    <source>
        <dbReference type="EMBL" id="PHI28473.1"/>
    </source>
</evidence>
<evidence type="ECO:0000256" key="7">
    <source>
        <dbReference type="ARBA" id="ARBA00023237"/>
    </source>
</evidence>
<protein>
    <submittedName>
        <fullName evidence="12">YadA-like C-terminal region</fullName>
    </submittedName>
</protein>
<dbReference type="Proteomes" id="UP000224974">
    <property type="component" value="Unassembled WGS sequence"/>
</dbReference>
<feature type="signal peptide" evidence="9">
    <location>
        <begin position="1"/>
        <end position="22"/>
    </location>
</feature>
<proteinExistence type="predicted"/>